<keyword evidence="6 8" id="KW-0472">Membrane</keyword>
<feature type="transmembrane region" description="Helical" evidence="8">
    <location>
        <begin position="596"/>
        <end position="613"/>
    </location>
</feature>
<protein>
    <recommendedName>
        <fullName evidence="9">PLAT domain-containing protein</fullName>
    </recommendedName>
</protein>
<dbReference type="Pfam" id="PF01477">
    <property type="entry name" value="PLAT"/>
    <property type="match status" value="1"/>
</dbReference>
<keyword evidence="4" id="KW-0732">Signal</keyword>
<proteinExistence type="inferred from homology"/>
<evidence type="ECO:0000313" key="11">
    <source>
        <dbReference type="Proteomes" id="UP000327044"/>
    </source>
</evidence>
<feature type="domain" description="PLAT" evidence="9">
    <location>
        <begin position="16"/>
        <end position="135"/>
    </location>
</feature>
<dbReference type="SUPFAM" id="SSF49723">
    <property type="entry name" value="Lipase/lipooxygenase domain (PLAT/LH2 domain)"/>
    <property type="match status" value="1"/>
</dbReference>
<evidence type="ECO:0000256" key="1">
    <source>
        <dbReference type="ARBA" id="ARBA00004141"/>
    </source>
</evidence>
<evidence type="ECO:0000256" key="8">
    <source>
        <dbReference type="SAM" id="Phobius"/>
    </source>
</evidence>
<comment type="caution">
    <text evidence="7">Lacks conserved residue(s) required for the propagation of feature annotation.</text>
</comment>
<feature type="transmembrane region" description="Helical" evidence="8">
    <location>
        <begin position="789"/>
        <end position="813"/>
    </location>
</feature>
<dbReference type="Pfam" id="PF20519">
    <property type="entry name" value="Polycystin_dom"/>
    <property type="match status" value="1"/>
</dbReference>
<dbReference type="GO" id="GO:0050982">
    <property type="term" value="P:detection of mechanical stimulus"/>
    <property type="evidence" value="ECO:0007669"/>
    <property type="project" value="TreeGrafter"/>
</dbReference>
<dbReference type="PROSITE" id="PS50095">
    <property type="entry name" value="PLAT"/>
    <property type="match status" value="1"/>
</dbReference>
<reference evidence="10 11" key="1">
    <citation type="journal article" date="2018" name="Elife">
        <title>Firefly genomes illuminate parallel origins of bioluminescence in beetles.</title>
        <authorList>
            <person name="Fallon T.R."/>
            <person name="Lower S.E."/>
            <person name="Chang C.H."/>
            <person name="Bessho-Uehara M."/>
            <person name="Martin G.J."/>
            <person name="Bewick A.J."/>
            <person name="Behringer M."/>
            <person name="Debat H.J."/>
            <person name="Wong I."/>
            <person name="Day J.C."/>
            <person name="Suvorov A."/>
            <person name="Silva C.J."/>
            <person name="Stanger-Hall K.F."/>
            <person name="Hall D.W."/>
            <person name="Schmitz R.J."/>
            <person name="Nelson D.R."/>
            <person name="Lewis S.M."/>
            <person name="Shigenobu S."/>
            <person name="Bybee S.M."/>
            <person name="Larracuente A.M."/>
            <person name="Oba Y."/>
            <person name="Weng J.K."/>
        </authorList>
    </citation>
    <scope>NUCLEOTIDE SEQUENCE [LARGE SCALE GENOMIC DNA]</scope>
    <source>
        <strain evidence="10">1611_PpyrPB1</strain>
        <tissue evidence="10">Whole body</tissue>
    </source>
</reference>
<evidence type="ECO:0000256" key="2">
    <source>
        <dbReference type="ARBA" id="ARBA00007200"/>
    </source>
</evidence>
<dbReference type="Proteomes" id="UP000327044">
    <property type="component" value="Unassembled WGS sequence"/>
</dbReference>
<dbReference type="PANTHER" id="PTHR10877:SF183">
    <property type="entry name" value="AT14535P-RELATED"/>
    <property type="match status" value="1"/>
</dbReference>
<feature type="transmembrane region" description="Helical" evidence="8">
    <location>
        <begin position="722"/>
        <end position="741"/>
    </location>
</feature>
<keyword evidence="3 8" id="KW-0812">Transmembrane</keyword>
<keyword evidence="5 8" id="KW-1133">Transmembrane helix</keyword>
<dbReference type="AlphaFoldDB" id="A0A5N4AGX4"/>
<name>A0A5N4AGX4_PHOPY</name>
<dbReference type="InterPro" id="IPR051223">
    <property type="entry name" value="Polycystin"/>
</dbReference>
<dbReference type="EMBL" id="VVIM01000007">
    <property type="protein sequence ID" value="KAB0796536.1"/>
    <property type="molecule type" value="Genomic_DNA"/>
</dbReference>
<feature type="transmembrane region" description="Helical" evidence="8">
    <location>
        <begin position="634"/>
        <end position="652"/>
    </location>
</feature>
<dbReference type="PANTHER" id="PTHR10877">
    <property type="entry name" value="POLYCYSTIN FAMILY MEMBER"/>
    <property type="match status" value="1"/>
</dbReference>
<evidence type="ECO:0000313" key="10">
    <source>
        <dbReference type="EMBL" id="KAB0796536.1"/>
    </source>
</evidence>
<dbReference type="Pfam" id="PF08016">
    <property type="entry name" value="PKD_channel"/>
    <property type="match status" value="1"/>
</dbReference>
<gene>
    <name evidence="10" type="ORF">PPYR_10597</name>
</gene>
<keyword evidence="11" id="KW-1185">Reference proteome</keyword>
<comment type="subcellular location">
    <subcellularLocation>
        <location evidence="1">Membrane</location>
        <topology evidence="1">Multi-pass membrane protein</topology>
    </subcellularLocation>
</comment>
<evidence type="ECO:0000256" key="7">
    <source>
        <dbReference type="PROSITE-ProRule" id="PRU00152"/>
    </source>
</evidence>
<evidence type="ECO:0000256" key="6">
    <source>
        <dbReference type="ARBA" id="ARBA00023136"/>
    </source>
</evidence>
<dbReference type="GO" id="GO:0005262">
    <property type="term" value="F:calcium channel activity"/>
    <property type="evidence" value="ECO:0007669"/>
    <property type="project" value="TreeGrafter"/>
</dbReference>
<dbReference type="InterPro" id="IPR046791">
    <property type="entry name" value="Polycystin_dom"/>
</dbReference>
<dbReference type="InParanoid" id="A0A5N4AGX4"/>
<dbReference type="InterPro" id="IPR036392">
    <property type="entry name" value="PLAT/LH2_dom_sf"/>
</dbReference>
<feature type="transmembrane region" description="Helical" evidence="8">
    <location>
        <begin position="355"/>
        <end position="376"/>
    </location>
</feature>
<evidence type="ECO:0000256" key="3">
    <source>
        <dbReference type="ARBA" id="ARBA00022692"/>
    </source>
</evidence>
<feature type="transmembrane region" description="Helical" evidence="8">
    <location>
        <begin position="209"/>
        <end position="231"/>
    </location>
</feature>
<organism evidence="10 11">
    <name type="scientific">Photinus pyralis</name>
    <name type="common">Common eastern firefly</name>
    <name type="synonym">Lampyris pyralis</name>
    <dbReference type="NCBI Taxonomy" id="7054"/>
    <lineage>
        <taxon>Eukaryota</taxon>
        <taxon>Metazoa</taxon>
        <taxon>Ecdysozoa</taxon>
        <taxon>Arthropoda</taxon>
        <taxon>Hexapoda</taxon>
        <taxon>Insecta</taxon>
        <taxon>Pterygota</taxon>
        <taxon>Neoptera</taxon>
        <taxon>Endopterygota</taxon>
        <taxon>Coleoptera</taxon>
        <taxon>Polyphaga</taxon>
        <taxon>Elateriformia</taxon>
        <taxon>Elateroidea</taxon>
        <taxon>Lampyridae</taxon>
        <taxon>Lampyrinae</taxon>
        <taxon>Photinus</taxon>
    </lineage>
</organism>
<accession>A0A5N4AGX4</accession>
<feature type="transmembrane region" description="Helical" evidence="8">
    <location>
        <begin position="672"/>
        <end position="701"/>
    </location>
</feature>
<dbReference type="GO" id="GO:0016020">
    <property type="term" value="C:membrane"/>
    <property type="evidence" value="ECO:0007669"/>
    <property type="project" value="UniProtKB-SubCell"/>
</dbReference>
<dbReference type="Gene3D" id="2.60.60.20">
    <property type="entry name" value="PLAT/LH2 domain"/>
    <property type="match status" value="1"/>
</dbReference>
<evidence type="ECO:0000256" key="5">
    <source>
        <dbReference type="ARBA" id="ARBA00022989"/>
    </source>
</evidence>
<evidence type="ECO:0000256" key="4">
    <source>
        <dbReference type="ARBA" id="ARBA00022729"/>
    </source>
</evidence>
<evidence type="ECO:0000259" key="9">
    <source>
        <dbReference type="PROSITE" id="PS50095"/>
    </source>
</evidence>
<comment type="caution">
    <text evidence="10">The sequence shown here is derived from an EMBL/GenBank/DDBJ whole genome shotgun (WGS) entry which is preliminary data.</text>
</comment>
<comment type="similarity">
    <text evidence="2">Belongs to the polycystin family.</text>
</comment>
<dbReference type="InterPro" id="IPR013122">
    <property type="entry name" value="PKD1_2_channel"/>
</dbReference>
<dbReference type="InterPro" id="IPR001024">
    <property type="entry name" value="PLAT/LH2_dom"/>
</dbReference>
<feature type="transmembrane region" description="Helical" evidence="8">
    <location>
        <begin position="267"/>
        <end position="291"/>
    </location>
</feature>
<feature type="transmembrane region" description="Helical" evidence="8">
    <location>
        <begin position="238"/>
        <end position="261"/>
    </location>
</feature>
<sequence length="1030" mass="118404">MILQVLFLPDNVEEGYAYLVIVKTGSQFFSGTSSNIGLVIYGLEECSKAHLLNYPDPNEKLLQRGGEDWFVLTSGKCLGEIDYIWLWFDSVGQRPSWYCEWVKILDVTTGQDWFFDVQALLAVTDDGYCRVAVSPSSKVRKTGWVTFINQHAWNVTQTTIGKLGYQERITVVLSTVLTTSSFSLLLHNRPSLRLLYGLGQGHFSYKPELLALAILSALASFGINRVFFTFFSNSEHYLLTWIGLIATILINLAYLILFGFGNSNVTALMWMTSTLSSLVQVVLLETLYGLLNRAQSQETPIDLREVLAEAQRQKHKLNEKFGPSLLRPYFTTKYRALTVEEWKAKREVEMERYRLATLLQDLFMFIVYIVLLYLVVLANRDTRIVYGNESIKNLMVSEDFEDIKEIDDIYEYVNESLIPTLHSTRWYGAWTTNEPGLMADFNTKILGVARLRQVRVSEDCIFSSHFQAELLCLPEYAQGHNDVLGYAEYWEPLTQVAVPRFADAWRYKVDGMNTFGFMGGYPNGGYGALLGRTLYNSYYNLHYLEDTQWVTRSTRAGIIEFLAYNANYNVFHVVTLIVESSATGLITTSSQQEFELMIAVECAAFIIVTMIMLTKNLIIAKRRWSSYIRSTWNIVDVAIIAMSLLCVGIYYHRSDLVGQFLYQLERARNNQFLGYFHLVSMERFLTVLGAALIFVATVRLWKFLRFIAGFRVVERTFEMSAIFLLGLWVCHCIFIAMYTILGTSLFGSRLDDFHTFFSTFRTLALLSMDLYEDFDFLHFVEVGGFLAMIYYSSFIFIMLMVYTMYVSLLVLCYSDSTSHFSNLHHSRDVAEFFTGECRYYNAVIHRYIGNFRLEAGDDEEKRKVTPKSDQHRYANVVTVSERKLRAMSAVTQSLIAKRVGGERSIDLIANLLYYLVTKDEVDDNKMLGFIDQQDHGSQIVSDYRLLQMEYAANYIIAAGTEEDSRIETFEPISKQRSENALTRQLNDILKALKLLKKVLKSIKATSKTLRCDCSCRRKRNYFIHSVKNKD</sequence>